<dbReference type="GO" id="GO:0003677">
    <property type="term" value="F:DNA binding"/>
    <property type="evidence" value="ECO:0007669"/>
    <property type="project" value="InterPro"/>
</dbReference>
<feature type="domain" description="HTH cro/C1-type" evidence="1">
    <location>
        <begin position="17"/>
        <end position="62"/>
    </location>
</feature>
<dbReference type="SUPFAM" id="SSF47413">
    <property type="entry name" value="lambda repressor-like DNA-binding domains"/>
    <property type="match status" value="1"/>
</dbReference>
<name>A0A285D7Y3_9BACI</name>
<dbReference type="Pfam" id="PF01381">
    <property type="entry name" value="HTH_3"/>
    <property type="match status" value="1"/>
</dbReference>
<protein>
    <submittedName>
        <fullName evidence="2">Helix-turn-helix protein</fullName>
    </submittedName>
</protein>
<dbReference type="RefSeq" id="WP_097160399.1">
    <property type="nucleotide sequence ID" value="NZ_JBEPMQ010000014.1"/>
</dbReference>
<dbReference type="OrthoDB" id="2472497at2"/>
<dbReference type="CDD" id="cd00093">
    <property type="entry name" value="HTH_XRE"/>
    <property type="match status" value="1"/>
</dbReference>
<evidence type="ECO:0000259" key="1">
    <source>
        <dbReference type="PROSITE" id="PS50943"/>
    </source>
</evidence>
<keyword evidence="3" id="KW-1185">Reference proteome</keyword>
<gene>
    <name evidence="2" type="ORF">SAMN05877753_111136</name>
</gene>
<dbReference type="PROSITE" id="PS50943">
    <property type="entry name" value="HTH_CROC1"/>
    <property type="match status" value="1"/>
</dbReference>
<accession>A0A285D7Y3</accession>
<dbReference type="Gene3D" id="1.10.260.40">
    <property type="entry name" value="lambda repressor-like DNA-binding domains"/>
    <property type="match status" value="1"/>
</dbReference>
<dbReference type="InterPro" id="IPR001387">
    <property type="entry name" value="Cro/C1-type_HTH"/>
</dbReference>
<proteinExistence type="predicted"/>
<dbReference type="EMBL" id="OAOP01000011">
    <property type="protein sequence ID" value="SNX75293.1"/>
    <property type="molecule type" value="Genomic_DNA"/>
</dbReference>
<dbReference type="InterPro" id="IPR010982">
    <property type="entry name" value="Lambda_DNA-bd_dom_sf"/>
</dbReference>
<evidence type="ECO:0000313" key="2">
    <source>
        <dbReference type="EMBL" id="SNX75293.1"/>
    </source>
</evidence>
<evidence type="ECO:0000313" key="3">
    <source>
        <dbReference type="Proteomes" id="UP000219546"/>
    </source>
</evidence>
<dbReference type="SMART" id="SM00530">
    <property type="entry name" value="HTH_XRE"/>
    <property type="match status" value="1"/>
</dbReference>
<dbReference type="AlphaFoldDB" id="A0A285D7Y3"/>
<organism evidence="2 3">
    <name type="scientific">Bacillus oleivorans</name>
    <dbReference type="NCBI Taxonomy" id="1448271"/>
    <lineage>
        <taxon>Bacteria</taxon>
        <taxon>Bacillati</taxon>
        <taxon>Bacillota</taxon>
        <taxon>Bacilli</taxon>
        <taxon>Bacillales</taxon>
        <taxon>Bacillaceae</taxon>
        <taxon>Bacillus</taxon>
    </lineage>
</organism>
<reference evidence="2 3" key="1">
    <citation type="submission" date="2017-08" db="EMBL/GenBank/DDBJ databases">
        <authorList>
            <person name="de Groot N.N."/>
        </authorList>
    </citation>
    <scope>NUCLEOTIDE SEQUENCE [LARGE SCALE GENOMIC DNA]</scope>
    <source>
        <strain evidence="2 3">JC228</strain>
    </source>
</reference>
<sequence>MALRKGRCRLQELLGDMTQTEFARRMKVADSTVSRWIKNEREMSYENAVLAARILGCHAEDFYIWIEVQKGKRQ</sequence>
<dbReference type="Proteomes" id="UP000219546">
    <property type="component" value="Unassembled WGS sequence"/>
</dbReference>